<reference evidence="5 6" key="1">
    <citation type="submission" date="2016-08" db="EMBL/GenBank/DDBJ databases">
        <title>Draft genome of the agarase producing Sphingomonas sp. MCT13.</title>
        <authorList>
            <person name="D'Andrea M.M."/>
            <person name="Rossolini G.M."/>
            <person name="Thaller M.C."/>
        </authorList>
    </citation>
    <scope>NUCLEOTIDE SEQUENCE [LARGE SCALE GENOMIC DNA]</scope>
    <source>
        <strain evidence="5 6">MCT13</strain>
    </source>
</reference>
<evidence type="ECO:0000256" key="2">
    <source>
        <dbReference type="ARBA" id="ARBA00023125"/>
    </source>
</evidence>
<dbReference type="InterPro" id="IPR036388">
    <property type="entry name" value="WH-like_DNA-bd_sf"/>
</dbReference>
<dbReference type="GO" id="GO:0006355">
    <property type="term" value="P:regulation of DNA-templated transcription"/>
    <property type="evidence" value="ECO:0007669"/>
    <property type="project" value="InterPro"/>
</dbReference>
<dbReference type="InterPro" id="IPR014710">
    <property type="entry name" value="RmlC-like_jellyroll"/>
</dbReference>
<dbReference type="OrthoDB" id="6155297at2"/>
<dbReference type="AlphaFoldDB" id="A0A1E3LWZ1"/>
<dbReference type="Pfam" id="PF00027">
    <property type="entry name" value="cNMP_binding"/>
    <property type="match status" value="1"/>
</dbReference>
<sequence length="239" mass="27018">MIEAHLMRLKARHAIGADEVAAIRASIGEIRDYPARRILVEPGEELSFSTLVLKGLISRYKDLSEGQRQVTQVHVPGDFADLHSFTLKRLDHSIMTLTPCKVALVPHAKLTEITERFPHLTRVYWFSTNLDAAIHREWEVSLGRRTAISRCAHILAELRFRLEIVGMADKRSYDLPISQIDLSECLGLTAVHVNRSLRKLREDGIATFRTGRVEIQDLAALEEVGEFDPAYLYPTAVPI</sequence>
<dbReference type="SUPFAM" id="SSF46785">
    <property type="entry name" value="Winged helix' DNA-binding domain"/>
    <property type="match status" value="1"/>
</dbReference>
<organism evidence="5 6">
    <name type="scientific">Sphingomonas turrisvirgatae</name>
    <dbReference type="NCBI Taxonomy" id="1888892"/>
    <lineage>
        <taxon>Bacteria</taxon>
        <taxon>Pseudomonadati</taxon>
        <taxon>Pseudomonadota</taxon>
        <taxon>Alphaproteobacteria</taxon>
        <taxon>Sphingomonadales</taxon>
        <taxon>Sphingomonadaceae</taxon>
        <taxon>Sphingomonas</taxon>
    </lineage>
</organism>
<dbReference type="GO" id="GO:0003677">
    <property type="term" value="F:DNA binding"/>
    <property type="evidence" value="ECO:0007669"/>
    <property type="project" value="UniProtKB-KW"/>
</dbReference>
<keyword evidence="1" id="KW-0805">Transcription regulation</keyword>
<dbReference type="EMBL" id="MDDS01000016">
    <property type="protein sequence ID" value="ODP38297.1"/>
    <property type="molecule type" value="Genomic_DNA"/>
</dbReference>
<dbReference type="STRING" id="1888892.BFL28_14310"/>
<evidence type="ECO:0000313" key="6">
    <source>
        <dbReference type="Proteomes" id="UP000094487"/>
    </source>
</evidence>
<protein>
    <submittedName>
        <fullName evidence="5">Crp/Fnr family transcriptional regulator</fullName>
    </submittedName>
</protein>
<name>A0A1E3LWZ1_9SPHN</name>
<dbReference type="RefSeq" id="WP_069319949.1">
    <property type="nucleotide sequence ID" value="NZ_MDDS01000016.1"/>
</dbReference>
<dbReference type="InterPro" id="IPR000595">
    <property type="entry name" value="cNMP-bd_dom"/>
</dbReference>
<accession>A0A1E3LWZ1</accession>
<evidence type="ECO:0000256" key="3">
    <source>
        <dbReference type="ARBA" id="ARBA00023163"/>
    </source>
</evidence>
<dbReference type="SUPFAM" id="SSF51206">
    <property type="entry name" value="cAMP-binding domain-like"/>
    <property type="match status" value="1"/>
</dbReference>
<dbReference type="Gene3D" id="1.10.10.10">
    <property type="entry name" value="Winged helix-like DNA-binding domain superfamily/Winged helix DNA-binding domain"/>
    <property type="match status" value="1"/>
</dbReference>
<keyword evidence="2" id="KW-0238">DNA-binding</keyword>
<gene>
    <name evidence="5" type="ORF">BFL28_14310</name>
</gene>
<dbReference type="Proteomes" id="UP000094487">
    <property type="component" value="Unassembled WGS sequence"/>
</dbReference>
<feature type="domain" description="HTH crp-type" evidence="4">
    <location>
        <begin position="145"/>
        <end position="219"/>
    </location>
</feature>
<dbReference type="InterPro" id="IPR012318">
    <property type="entry name" value="HTH_CRP"/>
</dbReference>
<dbReference type="InterPro" id="IPR018490">
    <property type="entry name" value="cNMP-bd_dom_sf"/>
</dbReference>
<keyword evidence="3" id="KW-0804">Transcription</keyword>
<keyword evidence="6" id="KW-1185">Reference proteome</keyword>
<dbReference type="Gene3D" id="2.60.120.10">
    <property type="entry name" value="Jelly Rolls"/>
    <property type="match status" value="1"/>
</dbReference>
<evidence type="ECO:0000313" key="5">
    <source>
        <dbReference type="EMBL" id="ODP38297.1"/>
    </source>
</evidence>
<evidence type="ECO:0000256" key="1">
    <source>
        <dbReference type="ARBA" id="ARBA00023015"/>
    </source>
</evidence>
<dbReference type="CDD" id="cd00038">
    <property type="entry name" value="CAP_ED"/>
    <property type="match status" value="1"/>
</dbReference>
<dbReference type="InterPro" id="IPR036390">
    <property type="entry name" value="WH_DNA-bd_sf"/>
</dbReference>
<dbReference type="Pfam" id="PF13545">
    <property type="entry name" value="HTH_Crp_2"/>
    <property type="match status" value="1"/>
</dbReference>
<evidence type="ECO:0000259" key="4">
    <source>
        <dbReference type="PROSITE" id="PS51063"/>
    </source>
</evidence>
<dbReference type="PROSITE" id="PS51063">
    <property type="entry name" value="HTH_CRP_2"/>
    <property type="match status" value="1"/>
</dbReference>
<proteinExistence type="predicted"/>
<comment type="caution">
    <text evidence="5">The sequence shown here is derived from an EMBL/GenBank/DDBJ whole genome shotgun (WGS) entry which is preliminary data.</text>
</comment>